<dbReference type="InterPro" id="IPR007197">
    <property type="entry name" value="rSAM"/>
</dbReference>
<keyword evidence="9 13" id="KW-0093">Biotin biosynthesis</keyword>
<feature type="binding site" evidence="13 14">
    <location>
        <position position="195"/>
    </location>
    <ligand>
        <name>[2Fe-2S] cluster</name>
        <dbReference type="ChEBI" id="CHEBI:190135"/>
    </ligand>
</feature>
<dbReference type="GO" id="GO:0009102">
    <property type="term" value="P:biotin biosynthetic process"/>
    <property type="evidence" value="ECO:0007669"/>
    <property type="project" value="UniProtKB-UniRule"/>
</dbReference>
<dbReference type="InterPro" id="IPR024177">
    <property type="entry name" value="Biotin_synthase"/>
</dbReference>
<comment type="cofactor">
    <cofactor evidence="14">
        <name>[2Fe-2S] cluster</name>
        <dbReference type="ChEBI" id="CHEBI:190135"/>
    </cofactor>
    <text evidence="14">Binds 1 [2Fe-2S] cluster. The cluster is coordinated with 3 cysteines and 1 arginine.</text>
</comment>
<evidence type="ECO:0000259" key="15">
    <source>
        <dbReference type="PROSITE" id="PS51918"/>
    </source>
</evidence>
<reference evidence="16" key="1">
    <citation type="submission" date="2022-07" db="EMBL/GenBank/DDBJ databases">
        <title>Parvularcula maris sp. nov., an algicidal bacterium isolated from seawater.</title>
        <authorList>
            <person name="Li F."/>
        </authorList>
    </citation>
    <scope>NUCLEOTIDE SEQUENCE</scope>
    <source>
        <strain evidence="16">BGMRC 0090</strain>
    </source>
</reference>
<name>A0A9X2L6B5_9PROT</name>
<dbReference type="CDD" id="cd01335">
    <property type="entry name" value="Radical_SAM"/>
    <property type="match status" value="1"/>
</dbReference>
<dbReference type="SFLD" id="SFLDG01060">
    <property type="entry name" value="BATS_domain_containing"/>
    <property type="match status" value="1"/>
</dbReference>
<dbReference type="Proteomes" id="UP001142610">
    <property type="component" value="Unassembled WGS sequence"/>
</dbReference>
<evidence type="ECO:0000256" key="13">
    <source>
        <dbReference type="HAMAP-Rule" id="MF_01694"/>
    </source>
</evidence>
<dbReference type="EC" id="2.8.1.6" evidence="3 13"/>
<dbReference type="Pfam" id="PF06968">
    <property type="entry name" value="BATS"/>
    <property type="match status" value="1"/>
</dbReference>
<evidence type="ECO:0000256" key="6">
    <source>
        <dbReference type="ARBA" id="ARBA00022691"/>
    </source>
</evidence>
<feature type="binding site" evidence="13 14">
    <location>
        <position position="64"/>
    </location>
    <ligand>
        <name>[4Fe-4S] cluster</name>
        <dbReference type="ChEBI" id="CHEBI:49883"/>
        <note>4Fe-4S-S-AdoMet</note>
    </ligand>
</feature>
<dbReference type="PIRSF" id="PIRSF001619">
    <property type="entry name" value="Biotin_synth"/>
    <property type="match status" value="1"/>
</dbReference>
<dbReference type="HAMAP" id="MF_01694">
    <property type="entry name" value="BioB"/>
    <property type="match status" value="1"/>
</dbReference>
<feature type="binding site" evidence="13 14">
    <location>
        <position position="135"/>
    </location>
    <ligand>
        <name>[2Fe-2S] cluster</name>
        <dbReference type="ChEBI" id="CHEBI:190135"/>
    </ligand>
</feature>
<keyword evidence="5 13" id="KW-0808">Transferase</keyword>
<gene>
    <name evidence="13 16" type="primary">bioB</name>
    <name evidence="16" type="ORF">NOG11_00005</name>
</gene>
<keyword evidence="8 13" id="KW-0479">Metal-binding</keyword>
<feature type="binding site" evidence="13 14">
    <location>
        <position position="67"/>
    </location>
    <ligand>
        <name>[4Fe-4S] cluster</name>
        <dbReference type="ChEBI" id="CHEBI:49883"/>
        <note>4Fe-4S-S-AdoMet</note>
    </ligand>
</feature>
<accession>A0A9X2L6B5</accession>
<keyword evidence="4 13" id="KW-0004">4Fe-4S</keyword>
<dbReference type="SMART" id="SM00729">
    <property type="entry name" value="Elp3"/>
    <property type="match status" value="1"/>
</dbReference>
<feature type="binding site" evidence="13 14">
    <location>
        <position position="60"/>
    </location>
    <ligand>
        <name>[4Fe-4S] cluster</name>
        <dbReference type="ChEBI" id="CHEBI:49883"/>
        <note>4Fe-4S-S-AdoMet</note>
    </ligand>
</feature>
<evidence type="ECO:0000256" key="14">
    <source>
        <dbReference type="PIRSR" id="PIRSR001619-1"/>
    </source>
</evidence>
<dbReference type="SFLD" id="SFLDG01278">
    <property type="entry name" value="biotin_synthase_like"/>
    <property type="match status" value="1"/>
</dbReference>
<proteinExistence type="inferred from homology"/>
<dbReference type="InterPro" id="IPR006638">
    <property type="entry name" value="Elp3/MiaA/NifB-like_rSAM"/>
</dbReference>
<evidence type="ECO:0000256" key="12">
    <source>
        <dbReference type="ARBA" id="ARBA00051157"/>
    </source>
</evidence>
<dbReference type="Pfam" id="PF04055">
    <property type="entry name" value="Radical_SAM"/>
    <property type="match status" value="1"/>
</dbReference>
<evidence type="ECO:0000313" key="17">
    <source>
        <dbReference type="Proteomes" id="UP001142610"/>
    </source>
</evidence>
<dbReference type="SFLD" id="SFLDS00029">
    <property type="entry name" value="Radical_SAM"/>
    <property type="match status" value="1"/>
</dbReference>
<dbReference type="GO" id="GO:0051537">
    <property type="term" value="F:2 iron, 2 sulfur cluster binding"/>
    <property type="evidence" value="ECO:0007669"/>
    <property type="project" value="UniProtKB-KW"/>
</dbReference>
<dbReference type="InterPro" id="IPR058240">
    <property type="entry name" value="rSAM_sf"/>
</dbReference>
<evidence type="ECO:0000256" key="4">
    <source>
        <dbReference type="ARBA" id="ARBA00022485"/>
    </source>
</evidence>
<dbReference type="AlphaFoldDB" id="A0A9X2L6B5"/>
<keyword evidence="7 13" id="KW-0001">2Fe-2S</keyword>
<dbReference type="PROSITE" id="PS51918">
    <property type="entry name" value="RADICAL_SAM"/>
    <property type="match status" value="1"/>
</dbReference>
<comment type="function">
    <text evidence="13">Catalyzes the conversion of dethiobiotin (DTB) to biotin by the insertion of a sulfur atom into dethiobiotin via a radical-based mechanism.</text>
</comment>
<dbReference type="EMBL" id="JANIBC010000001">
    <property type="protein sequence ID" value="MCQ8183761.1"/>
    <property type="molecule type" value="Genomic_DNA"/>
</dbReference>
<comment type="similarity">
    <text evidence="2 13">Belongs to the radical SAM superfamily. Biotin synthase family.</text>
</comment>
<dbReference type="GO" id="GO:0004076">
    <property type="term" value="F:biotin synthase activity"/>
    <property type="evidence" value="ECO:0007669"/>
    <property type="project" value="UniProtKB-UniRule"/>
</dbReference>
<evidence type="ECO:0000313" key="16">
    <source>
        <dbReference type="EMBL" id="MCQ8183761.1"/>
    </source>
</evidence>
<organism evidence="16 17">
    <name type="scientific">Parvularcula maris</name>
    <dbReference type="NCBI Taxonomy" id="2965077"/>
    <lineage>
        <taxon>Bacteria</taxon>
        <taxon>Pseudomonadati</taxon>
        <taxon>Pseudomonadota</taxon>
        <taxon>Alphaproteobacteria</taxon>
        <taxon>Parvularculales</taxon>
        <taxon>Parvularculaceae</taxon>
        <taxon>Parvularcula</taxon>
    </lineage>
</organism>
<evidence type="ECO:0000256" key="3">
    <source>
        <dbReference type="ARBA" id="ARBA00012236"/>
    </source>
</evidence>
<dbReference type="SMART" id="SM00876">
    <property type="entry name" value="BATS"/>
    <property type="match status" value="1"/>
</dbReference>
<keyword evidence="10 13" id="KW-0408">Iron</keyword>
<feature type="domain" description="Radical SAM core" evidence="15">
    <location>
        <begin position="45"/>
        <end position="263"/>
    </location>
</feature>
<comment type="subunit">
    <text evidence="13">Homodimer.</text>
</comment>
<evidence type="ECO:0000256" key="10">
    <source>
        <dbReference type="ARBA" id="ARBA00023004"/>
    </source>
</evidence>
<keyword evidence="17" id="KW-1185">Reference proteome</keyword>
<dbReference type="SUPFAM" id="SSF102114">
    <property type="entry name" value="Radical SAM enzymes"/>
    <property type="match status" value="1"/>
</dbReference>
<evidence type="ECO:0000256" key="7">
    <source>
        <dbReference type="ARBA" id="ARBA00022714"/>
    </source>
</evidence>
<keyword evidence="6 13" id="KW-0949">S-adenosyl-L-methionine</keyword>
<dbReference type="Gene3D" id="3.20.20.70">
    <property type="entry name" value="Aldolase class I"/>
    <property type="match status" value="1"/>
</dbReference>
<sequence length="321" mass="34769">MPLDQAPSALRHDWTREEIASLFTLSFPELLFRAQTVHREHFDPEEIEAAQLLSIKTGGCPEDCGYCSQSAKFDTGLKASKLMATEEVLAEARKAKEGGATRFCMGAAWRSPKPRDLPAIAAMIRGVKDLGLETCMTLGMLTAEQAGALKEAGLDYYNHNIDTSEEHYGKVITTRSFAERLDTLEVVREAGISTCCGGILGLGETREDRVSFVHTLATLPEHPGSVPINALVPIEGTPLSMSEPVEPIELVRTIAVCRLTMPESVVRLSAGRETMSEETQALAFLAGANSIFVGDALLTTPNPEPKSDAALFAKLGLRPKR</sequence>
<evidence type="ECO:0000256" key="8">
    <source>
        <dbReference type="ARBA" id="ARBA00022723"/>
    </source>
</evidence>
<evidence type="ECO:0000256" key="5">
    <source>
        <dbReference type="ARBA" id="ARBA00022679"/>
    </source>
</evidence>
<dbReference type="PANTHER" id="PTHR22976">
    <property type="entry name" value="BIOTIN SYNTHASE"/>
    <property type="match status" value="1"/>
</dbReference>
<dbReference type="RefSeq" id="WP_256617565.1">
    <property type="nucleotide sequence ID" value="NZ_JANIBC010000001.1"/>
</dbReference>
<feature type="binding site" evidence="13 14">
    <location>
        <position position="104"/>
    </location>
    <ligand>
        <name>[2Fe-2S] cluster</name>
        <dbReference type="ChEBI" id="CHEBI:190135"/>
    </ligand>
</feature>
<protein>
    <recommendedName>
        <fullName evidence="3 13">Biotin synthase</fullName>
        <ecNumber evidence="3 13">2.8.1.6</ecNumber>
    </recommendedName>
</protein>
<dbReference type="InterPro" id="IPR010722">
    <property type="entry name" value="BATS_dom"/>
</dbReference>
<comment type="catalytic activity">
    <reaction evidence="12 13">
        <text>(4R,5S)-dethiobiotin + (sulfur carrier)-SH + 2 reduced [2Fe-2S]-[ferredoxin] + 2 S-adenosyl-L-methionine = (sulfur carrier)-H + biotin + 2 5'-deoxyadenosine + 2 L-methionine + 2 oxidized [2Fe-2S]-[ferredoxin]</text>
        <dbReference type="Rhea" id="RHEA:22060"/>
        <dbReference type="Rhea" id="RHEA-COMP:10000"/>
        <dbReference type="Rhea" id="RHEA-COMP:10001"/>
        <dbReference type="Rhea" id="RHEA-COMP:14737"/>
        <dbReference type="Rhea" id="RHEA-COMP:14739"/>
        <dbReference type="ChEBI" id="CHEBI:17319"/>
        <dbReference type="ChEBI" id="CHEBI:29917"/>
        <dbReference type="ChEBI" id="CHEBI:33737"/>
        <dbReference type="ChEBI" id="CHEBI:33738"/>
        <dbReference type="ChEBI" id="CHEBI:57586"/>
        <dbReference type="ChEBI" id="CHEBI:57844"/>
        <dbReference type="ChEBI" id="CHEBI:59789"/>
        <dbReference type="ChEBI" id="CHEBI:64428"/>
        <dbReference type="ChEBI" id="CHEBI:149473"/>
        <dbReference type="EC" id="2.8.1.6"/>
    </reaction>
</comment>
<dbReference type="SFLD" id="SFLDF00272">
    <property type="entry name" value="biotin_synthase"/>
    <property type="match status" value="1"/>
</dbReference>
<keyword evidence="11 13" id="KW-0411">Iron-sulfur</keyword>
<dbReference type="PANTHER" id="PTHR22976:SF2">
    <property type="entry name" value="BIOTIN SYNTHASE, MITOCHONDRIAL"/>
    <property type="match status" value="1"/>
</dbReference>
<evidence type="ECO:0000256" key="11">
    <source>
        <dbReference type="ARBA" id="ARBA00023014"/>
    </source>
</evidence>
<comment type="caution">
    <text evidence="16">The sequence shown here is derived from an EMBL/GenBank/DDBJ whole genome shotgun (WGS) entry which is preliminary data.</text>
</comment>
<dbReference type="NCBIfam" id="TIGR00433">
    <property type="entry name" value="bioB"/>
    <property type="match status" value="1"/>
</dbReference>
<dbReference type="InterPro" id="IPR002684">
    <property type="entry name" value="Biotin_synth/BioAB"/>
</dbReference>
<evidence type="ECO:0000256" key="1">
    <source>
        <dbReference type="ARBA" id="ARBA00004942"/>
    </source>
</evidence>
<dbReference type="GO" id="GO:0051539">
    <property type="term" value="F:4 iron, 4 sulfur cluster binding"/>
    <property type="evidence" value="ECO:0007669"/>
    <property type="project" value="UniProtKB-KW"/>
</dbReference>
<comment type="cofactor">
    <cofactor evidence="13 14">
        <name>[4Fe-4S] cluster</name>
        <dbReference type="ChEBI" id="CHEBI:49883"/>
    </cofactor>
    <text evidence="13 14">Binds 1 [4Fe-4S] cluster. The cluster is coordinated with 3 cysteines and an exchangeable S-adenosyl-L-methionine.</text>
</comment>
<comment type="pathway">
    <text evidence="1 13">Cofactor biosynthesis; biotin biosynthesis; biotin from 7,8-diaminononanoate: step 2/2.</text>
</comment>
<feature type="binding site" evidence="13 14">
    <location>
        <position position="267"/>
    </location>
    <ligand>
        <name>[2Fe-2S] cluster</name>
        <dbReference type="ChEBI" id="CHEBI:190135"/>
    </ligand>
</feature>
<evidence type="ECO:0000256" key="9">
    <source>
        <dbReference type="ARBA" id="ARBA00022756"/>
    </source>
</evidence>
<dbReference type="InterPro" id="IPR013785">
    <property type="entry name" value="Aldolase_TIM"/>
</dbReference>
<dbReference type="FunFam" id="3.20.20.70:FF:000011">
    <property type="entry name" value="Biotin synthase"/>
    <property type="match status" value="1"/>
</dbReference>
<comment type="cofactor">
    <cofactor evidence="13">
        <name>[2Fe-2S] cluster</name>
        <dbReference type="ChEBI" id="CHEBI:190135"/>
    </cofactor>
    <text evidence="13">Binds 1 [2Fe-2S] cluster. The cluster is coordinated with 3 cysteines and 1 arginine.</text>
</comment>
<evidence type="ECO:0000256" key="2">
    <source>
        <dbReference type="ARBA" id="ARBA00010765"/>
    </source>
</evidence>
<dbReference type="GO" id="GO:0005506">
    <property type="term" value="F:iron ion binding"/>
    <property type="evidence" value="ECO:0007669"/>
    <property type="project" value="UniProtKB-UniRule"/>
</dbReference>